<dbReference type="PANTHER" id="PTHR24171:SF8">
    <property type="entry name" value="BRCA1-ASSOCIATED RING DOMAIN PROTEIN 1"/>
    <property type="match status" value="1"/>
</dbReference>
<sequence>MPAPPYPNGDDDLERIRLKLNARLSNSLPPTRDTSLYEPSETASVTTEAKARLSILYKARQQELQEYQSRVAELESQRRFLEAAREQGNIIKLRRRIKENMPLNSQDEALLVEKQADLLLQCPTVKRHNEAIELLENLIDEKDYLLTDEANGRIKLKIGELYLAQGRLGYIEKFKLAKNILNDAATLLETLSPFPHELYLRSLERLVRALEMLRKPNDVRGLKSYVKRLLEHANVELNYEMNWEYEDEPESLALAWCRTQTNPSFAVDSPGFKFDSIVQGTSPLHLAIREGHSEVLREMLVEVEQVDIRDSEERTPLLIAAQERCIDIFKLLLDHKASLNNVDKLGRTVLHKCQSNSRDGRDIAIARLIYGREPSLVNTTDLAGKTALLMACEESNEQMVDFLLSHEADPNITSTKNKTPLQIAVEMRSSRSTRERHANRLRIIALLLEHGAKSNPTDNLGNTPLYTAASNGDLEVVQLLLDPEYKTKVDLFGRHGQTPLAAAVQHKHEDIIKELVSSGATVTLKGTGGKSAEDWARGDHNKALRDALRVGNSRRMSQHSVRTSGQKTMSSTSSDSTNKRDSGSSRRLRGLFRSGG</sequence>
<evidence type="ECO:0000313" key="6">
    <source>
        <dbReference type="EMBL" id="KAK5629225.1"/>
    </source>
</evidence>
<dbReference type="PANTHER" id="PTHR24171">
    <property type="entry name" value="ANKYRIN REPEAT DOMAIN-CONTAINING PROTEIN 39-RELATED"/>
    <property type="match status" value="1"/>
</dbReference>
<evidence type="ECO:0000313" key="7">
    <source>
        <dbReference type="Proteomes" id="UP001305414"/>
    </source>
</evidence>
<dbReference type="Pfam" id="PF12796">
    <property type="entry name" value="Ank_2"/>
    <property type="match status" value="3"/>
</dbReference>
<dbReference type="PROSITE" id="PS50088">
    <property type="entry name" value="ANK_REPEAT"/>
    <property type="match status" value="5"/>
</dbReference>
<evidence type="ECO:0000256" key="1">
    <source>
        <dbReference type="ARBA" id="ARBA00022737"/>
    </source>
</evidence>
<feature type="repeat" description="ANK" evidence="3">
    <location>
        <begin position="383"/>
        <end position="415"/>
    </location>
</feature>
<dbReference type="SUPFAM" id="SSF48403">
    <property type="entry name" value="Ankyrin repeat"/>
    <property type="match status" value="1"/>
</dbReference>
<feature type="repeat" description="ANK" evidence="3">
    <location>
        <begin position="495"/>
        <end position="527"/>
    </location>
</feature>
<dbReference type="Proteomes" id="UP001305414">
    <property type="component" value="Unassembled WGS sequence"/>
</dbReference>
<dbReference type="InterPro" id="IPR002110">
    <property type="entry name" value="Ankyrin_rpt"/>
</dbReference>
<keyword evidence="7" id="KW-1185">Reference proteome</keyword>
<feature type="repeat" description="ANK" evidence="3">
    <location>
        <begin position="460"/>
        <end position="482"/>
    </location>
</feature>
<dbReference type="InterPro" id="IPR036770">
    <property type="entry name" value="Ankyrin_rpt-contain_sf"/>
</dbReference>
<feature type="compositionally biased region" description="Polar residues" evidence="5">
    <location>
        <begin position="24"/>
        <end position="34"/>
    </location>
</feature>
<feature type="compositionally biased region" description="Polar residues" evidence="5">
    <location>
        <begin position="554"/>
        <end position="576"/>
    </location>
</feature>
<dbReference type="AlphaFoldDB" id="A0AAN7YXD4"/>
<evidence type="ECO:0000256" key="3">
    <source>
        <dbReference type="PROSITE-ProRule" id="PRU00023"/>
    </source>
</evidence>
<proteinExistence type="predicted"/>
<protein>
    <submittedName>
        <fullName evidence="6">Uncharacterized protein</fullName>
    </submittedName>
</protein>
<comment type="caution">
    <text evidence="6">The sequence shown here is derived from an EMBL/GenBank/DDBJ whole genome shotgun (WGS) entry which is preliminary data.</text>
</comment>
<dbReference type="Gene3D" id="1.25.40.20">
    <property type="entry name" value="Ankyrin repeat-containing domain"/>
    <property type="match status" value="1"/>
</dbReference>
<keyword evidence="1" id="KW-0677">Repeat</keyword>
<dbReference type="SMART" id="SM00248">
    <property type="entry name" value="ANK"/>
    <property type="match status" value="6"/>
</dbReference>
<name>A0AAN7YXD4_9PEZI</name>
<dbReference type="GO" id="GO:0004842">
    <property type="term" value="F:ubiquitin-protein transferase activity"/>
    <property type="evidence" value="ECO:0007669"/>
    <property type="project" value="TreeGrafter"/>
</dbReference>
<evidence type="ECO:0000256" key="4">
    <source>
        <dbReference type="SAM" id="Coils"/>
    </source>
</evidence>
<evidence type="ECO:0000256" key="2">
    <source>
        <dbReference type="ARBA" id="ARBA00023043"/>
    </source>
</evidence>
<feature type="repeat" description="ANK" evidence="3">
    <location>
        <begin position="279"/>
        <end position="311"/>
    </location>
</feature>
<dbReference type="GO" id="GO:0085020">
    <property type="term" value="P:protein K6-linked ubiquitination"/>
    <property type="evidence" value="ECO:0007669"/>
    <property type="project" value="TreeGrafter"/>
</dbReference>
<dbReference type="PROSITE" id="PS50297">
    <property type="entry name" value="ANK_REP_REGION"/>
    <property type="match status" value="5"/>
</dbReference>
<gene>
    <name evidence="6" type="ORF">RRF57_004940</name>
</gene>
<feature type="region of interest" description="Disordered" evidence="5">
    <location>
        <begin position="24"/>
        <end position="43"/>
    </location>
</feature>
<feature type="repeat" description="ANK" evidence="3">
    <location>
        <begin position="312"/>
        <end position="344"/>
    </location>
</feature>
<reference evidence="6 7" key="1">
    <citation type="submission" date="2023-10" db="EMBL/GenBank/DDBJ databases">
        <title>Draft genome sequence of Xylaria bambusicola isolate GMP-LS, the root and basal stem rot pathogen of sugarcane in Indonesia.</title>
        <authorList>
            <person name="Selvaraj P."/>
            <person name="Muralishankar V."/>
            <person name="Muruganantham S."/>
            <person name="Sp S."/>
            <person name="Haryani S."/>
            <person name="Lau K.J.X."/>
            <person name="Naqvi N.I."/>
        </authorList>
    </citation>
    <scope>NUCLEOTIDE SEQUENCE [LARGE SCALE GENOMIC DNA]</scope>
    <source>
        <strain evidence="6">GMP-LS</strain>
    </source>
</reference>
<organism evidence="6 7">
    <name type="scientific">Xylaria bambusicola</name>
    <dbReference type="NCBI Taxonomy" id="326684"/>
    <lineage>
        <taxon>Eukaryota</taxon>
        <taxon>Fungi</taxon>
        <taxon>Dikarya</taxon>
        <taxon>Ascomycota</taxon>
        <taxon>Pezizomycotina</taxon>
        <taxon>Sordariomycetes</taxon>
        <taxon>Xylariomycetidae</taxon>
        <taxon>Xylariales</taxon>
        <taxon>Xylariaceae</taxon>
        <taxon>Xylaria</taxon>
    </lineage>
</organism>
<accession>A0AAN7YXD4</accession>
<feature type="coiled-coil region" evidence="4">
    <location>
        <begin position="57"/>
        <end position="84"/>
    </location>
</feature>
<evidence type="ECO:0000256" key="5">
    <source>
        <dbReference type="SAM" id="MobiDB-lite"/>
    </source>
</evidence>
<keyword evidence="4" id="KW-0175">Coiled coil</keyword>
<dbReference type="PRINTS" id="PR01415">
    <property type="entry name" value="ANKYRIN"/>
</dbReference>
<dbReference type="EMBL" id="JAWHQM010000011">
    <property type="protein sequence ID" value="KAK5629225.1"/>
    <property type="molecule type" value="Genomic_DNA"/>
</dbReference>
<keyword evidence="2 3" id="KW-0040">ANK repeat</keyword>
<feature type="region of interest" description="Disordered" evidence="5">
    <location>
        <begin position="548"/>
        <end position="596"/>
    </location>
</feature>